<keyword evidence="3" id="KW-1133">Transmembrane helix</keyword>
<dbReference type="InterPro" id="IPR032675">
    <property type="entry name" value="LRR_dom_sf"/>
</dbReference>
<evidence type="ECO:0000256" key="2">
    <source>
        <dbReference type="ARBA" id="ARBA00022737"/>
    </source>
</evidence>
<evidence type="ECO:0000313" key="6">
    <source>
        <dbReference type="Proteomes" id="UP000289340"/>
    </source>
</evidence>
<proteinExistence type="predicted"/>
<comment type="caution">
    <text evidence="5">The sequence shown here is derived from an EMBL/GenBank/DDBJ whole genome shotgun (WGS) entry which is preliminary data.</text>
</comment>
<accession>A0A445H4D6</accession>
<name>A0A445H4D6_GLYSO</name>
<keyword evidence="6" id="KW-1185">Reference proteome</keyword>
<organism evidence="5 6">
    <name type="scientific">Glycine soja</name>
    <name type="common">Wild soybean</name>
    <dbReference type="NCBI Taxonomy" id="3848"/>
    <lineage>
        <taxon>Eukaryota</taxon>
        <taxon>Viridiplantae</taxon>
        <taxon>Streptophyta</taxon>
        <taxon>Embryophyta</taxon>
        <taxon>Tracheophyta</taxon>
        <taxon>Spermatophyta</taxon>
        <taxon>Magnoliopsida</taxon>
        <taxon>eudicotyledons</taxon>
        <taxon>Gunneridae</taxon>
        <taxon>Pentapetalae</taxon>
        <taxon>rosids</taxon>
        <taxon>fabids</taxon>
        <taxon>Fabales</taxon>
        <taxon>Fabaceae</taxon>
        <taxon>Papilionoideae</taxon>
        <taxon>50 kb inversion clade</taxon>
        <taxon>NPAAA clade</taxon>
        <taxon>indigoferoid/millettioid clade</taxon>
        <taxon>Phaseoleae</taxon>
        <taxon>Glycine</taxon>
        <taxon>Glycine subgen. Soja</taxon>
    </lineage>
</organism>
<dbReference type="Pfam" id="PF08263">
    <property type="entry name" value="LRRNT_2"/>
    <property type="match status" value="1"/>
</dbReference>
<gene>
    <name evidence="5" type="ORF">D0Y65_038326</name>
</gene>
<dbReference type="PANTHER" id="PTHR33116:SF75">
    <property type="entry name" value="RIBONUCLEASE H PROTEIN"/>
    <property type="match status" value="1"/>
</dbReference>
<dbReference type="InterPro" id="IPR013210">
    <property type="entry name" value="LRR_N_plant-typ"/>
</dbReference>
<dbReference type="EMBL" id="QZWG01000014">
    <property type="protein sequence ID" value="RZB68504.1"/>
    <property type="molecule type" value="Genomic_DNA"/>
</dbReference>
<feature type="transmembrane region" description="Helical" evidence="3">
    <location>
        <begin position="18"/>
        <end position="40"/>
    </location>
</feature>
<evidence type="ECO:0000256" key="1">
    <source>
        <dbReference type="ARBA" id="ARBA00022614"/>
    </source>
</evidence>
<dbReference type="Gene3D" id="3.80.10.10">
    <property type="entry name" value="Ribonuclease Inhibitor"/>
    <property type="match status" value="1"/>
</dbReference>
<evidence type="ECO:0000313" key="5">
    <source>
        <dbReference type="EMBL" id="RZB68504.1"/>
    </source>
</evidence>
<keyword evidence="3" id="KW-0472">Membrane</keyword>
<dbReference type="PANTHER" id="PTHR33116">
    <property type="entry name" value="REVERSE TRANSCRIPTASE ZINC-BINDING DOMAIN-CONTAINING PROTEIN-RELATED-RELATED"/>
    <property type="match status" value="1"/>
</dbReference>
<protein>
    <submittedName>
        <fullName evidence="5">Putative ribonuclease H protein</fullName>
    </submittedName>
</protein>
<sequence>MDTEILLQMCEPCHNKKIASSSILLACTVVVLFFATLLWLQPKSTASALGNDTDQLSSLRFKEAVENNPFNVLASWNSSTHFCKWHGVTCSLNHQRVSALNLQGYALRGFITPEIGNLTLDASSTVKWSLSSGDVNATKVQNLKRELNALEAGFNDTTLSQDEVSLKKLLQDQLWNATYAFESFIKDRHILHGTMILNEVVEEAKRCKKLVLVLKVDFEKVYDSVSWSFLDYMLDRLGFCLRWRKGIIACLQSATISILGNVIVLKTMLRGFEMASGLKINFAKSHVGIFGDDTNWVHDAAQFLNCSHMETPFYYLAIPIGAKPSSCLVWEPLISKHEAKLSKWNQKILSMAGKVTLINSVLTALPIYLLSFFKIPQRVVLQLVSLQRNFLWGGSQELKKISWVKWDVICLPKEDGGLGIKDISKFNAALMGRRIWALSSNQNQLWARILTSKYGGWSNLSNGRDKVWHSQWWSDLQKLNQQPEFSSIHQQMVWKVRGGDKIKFWKDKWLGVDSNLQQQYNQLFLISGQQNSTISTMGSFSTE</sequence>
<keyword evidence="2" id="KW-0677">Repeat</keyword>
<dbReference type="AlphaFoldDB" id="A0A445H4D6"/>
<feature type="domain" description="Leucine-rich repeat-containing N-terminal plant-type" evidence="4">
    <location>
        <begin position="59"/>
        <end position="91"/>
    </location>
</feature>
<reference evidence="5 6" key="1">
    <citation type="submission" date="2018-09" db="EMBL/GenBank/DDBJ databases">
        <title>A high-quality reference genome of wild soybean provides a powerful tool to mine soybean genomes.</title>
        <authorList>
            <person name="Xie M."/>
            <person name="Chung C.Y.L."/>
            <person name="Li M.-W."/>
            <person name="Wong F.-L."/>
            <person name="Chan T.-F."/>
            <person name="Lam H.-M."/>
        </authorList>
    </citation>
    <scope>NUCLEOTIDE SEQUENCE [LARGE SCALE GENOMIC DNA]</scope>
    <source>
        <strain evidence="6">cv. W05</strain>
        <tissue evidence="5">Hypocotyl of etiolated seedlings</tissue>
    </source>
</reference>
<keyword evidence="3" id="KW-0812">Transmembrane</keyword>
<evidence type="ECO:0000259" key="4">
    <source>
        <dbReference type="Pfam" id="PF08263"/>
    </source>
</evidence>
<keyword evidence="1" id="KW-0433">Leucine-rich repeat</keyword>
<evidence type="ECO:0000256" key="3">
    <source>
        <dbReference type="SAM" id="Phobius"/>
    </source>
</evidence>
<dbReference type="Proteomes" id="UP000289340">
    <property type="component" value="Chromosome 14"/>
</dbReference>